<accession>A0A3Q3L7Q2</accession>
<dbReference type="SMART" id="SM00184">
    <property type="entry name" value="RING"/>
    <property type="match status" value="1"/>
</dbReference>
<dbReference type="InParanoid" id="A0A3Q3L7Q2"/>
<evidence type="ECO:0000256" key="4">
    <source>
        <dbReference type="PROSITE-ProRule" id="PRU00175"/>
    </source>
</evidence>
<dbReference type="InterPro" id="IPR051051">
    <property type="entry name" value="E3_ubiq-ligase_TRIM/RNF"/>
</dbReference>
<evidence type="ECO:0000256" key="2">
    <source>
        <dbReference type="ARBA" id="ARBA00022771"/>
    </source>
</evidence>
<dbReference type="Ensembl" id="ENSLBET00000005303.1">
    <property type="protein sequence ID" value="ENSLBEP00000005034.1"/>
    <property type="gene ID" value="ENSLBEG00000003890.1"/>
</dbReference>
<dbReference type="PROSITE" id="PS50089">
    <property type="entry name" value="ZF_RING_2"/>
    <property type="match status" value="1"/>
</dbReference>
<dbReference type="Pfam" id="PF15227">
    <property type="entry name" value="zf-C3HC4_4"/>
    <property type="match status" value="1"/>
</dbReference>
<proteinExistence type="predicted"/>
<protein>
    <recommendedName>
        <fullName evidence="5">RING-type domain-containing protein</fullName>
    </recommendedName>
</protein>
<evidence type="ECO:0000259" key="5">
    <source>
        <dbReference type="PROSITE" id="PS50089"/>
    </source>
</evidence>
<dbReference type="InterPro" id="IPR058030">
    <property type="entry name" value="TRIM8/14/16/25/29/45/65_CC"/>
</dbReference>
<sequence length="150" mass="16883">MSSKMWTEEQFNCPVCLDLPNDPVTIPCGHSYCMACIKDYWSKDDPKGIYSCPQCRKTFSPKPSLSRNTMLAEAVEQLRKGILFSPKQCDFFFLQTCDSMCSPLESGDLPAVVVNPDASFEPVRDAILDLREKIEDMCNNELGKITKQGL</sequence>
<evidence type="ECO:0000256" key="3">
    <source>
        <dbReference type="ARBA" id="ARBA00022833"/>
    </source>
</evidence>
<evidence type="ECO:0000313" key="6">
    <source>
        <dbReference type="Ensembl" id="ENSLBEP00000005034.1"/>
    </source>
</evidence>
<dbReference type="InterPro" id="IPR017907">
    <property type="entry name" value="Znf_RING_CS"/>
</dbReference>
<dbReference type="InterPro" id="IPR013083">
    <property type="entry name" value="Znf_RING/FYVE/PHD"/>
</dbReference>
<evidence type="ECO:0000256" key="1">
    <source>
        <dbReference type="ARBA" id="ARBA00022723"/>
    </source>
</evidence>
<dbReference type="Pfam" id="PF25600">
    <property type="entry name" value="TRIM_CC"/>
    <property type="match status" value="1"/>
</dbReference>
<keyword evidence="7" id="KW-1185">Reference proteome</keyword>
<feature type="domain" description="RING-type" evidence="5">
    <location>
        <begin position="13"/>
        <end position="56"/>
    </location>
</feature>
<dbReference type="SUPFAM" id="SSF57850">
    <property type="entry name" value="RING/U-box"/>
    <property type="match status" value="1"/>
</dbReference>
<dbReference type="PANTHER" id="PTHR25465">
    <property type="entry name" value="B-BOX DOMAIN CONTAINING"/>
    <property type="match status" value="1"/>
</dbReference>
<evidence type="ECO:0000313" key="7">
    <source>
        <dbReference type="Proteomes" id="UP000261660"/>
    </source>
</evidence>
<reference evidence="6" key="1">
    <citation type="submission" date="2025-08" db="UniProtKB">
        <authorList>
            <consortium name="Ensembl"/>
        </authorList>
    </citation>
    <scope>IDENTIFICATION</scope>
</reference>
<dbReference type="Gene3D" id="3.30.40.10">
    <property type="entry name" value="Zinc/RING finger domain, C3HC4 (zinc finger)"/>
    <property type="match status" value="1"/>
</dbReference>
<keyword evidence="1" id="KW-0479">Metal-binding</keyword>
<dbReference type="GO" id="GO:0008270">
    <property type="term" value="F:zinc ion binding"/>
    <property type="evidence" value="ECO:0007669"/>
    <property type="project" value="UniProtKB-KW"/>
</dbReference>
<dbReference type="GeneTree" id="ENSGT01150000286950"/>
<dbReference type="PANTHER" id="PTHR25465:SF12">
    <property type="entry name" value="E3 UBIQUITIN_ISG15 LIGASE TRIM25 ISOFORM X1"/>
    <property type="match status" value="1"/>
</dbReference>
<dbReference type="InterPro" id="IPR001841">
    <property type="entry name" value="Znf_RING"/>
</dbReference>
<keyword evidence="3" id="KW-0862">Zinc</keyword>
<dbReference type="AlphaFoldDB" id="A0A3Q3L7Q2"/>
<dbReference type="Proteomes" id="UP000261660">
    <property type="component" value="Unplaced"/>
</dbReference>
<keyword evidence="2 4" id="KW-0863">Zinc-finger</keyword>
<reference evidence="6" key="2">
    <citation type="submission" date="2025-09" db="UniProtKB">
        <authorList>
            <consortium name="Ensembl"/>
        </authorList>
    </citation>
    <scope>IDENTIFICATION</scope>
</reference>
<name>A0A3Q3L7Q2_9LABR</name>
<dbReference type="PROSITE" id="PS00518">
    <property type="entry name" value="ZF_RING_1"/>
    <property type="match status" value="1"/>
</dbReference>
<organism evidence="6 7">
    <name type="scientific">Labrus bergylta</name>
    <name type="common">ballan wrasse</name>
    <dbReference type="NCBI Taxonomy" id="56723"/>
    <lineage>
        <taxon>Eukaryota</taxon>
        <taxon>Metazoa</taxon>
        <taxon>Chordata</taxon>
        <taxon>Craniata</taxon>
        <taxon>Vertebrata</taxon>
        <taxon>Euteleostomi</taxon>
        <taxon>Actinopterygii</taxon>
        <taxon>Neopterygii</taxon>
        <taxon>Teleostei</taxon>
        <taxon>Neoteleostei</taxon>
        <taxon>Acanthomorphata</taxon>
        <taxon>Eupercaria</taxon>
        <taxon>Labriformes</taxon>
        <taxon>Labridae</taxon>
        <taxon>Labrus</taxon>
    </lineage>
</organism>